<evidence type="ECO:0000256" key="4">
    <source>
        <dbReference type="SAM" id="MobiDB-lite"/>
    </source>
</evidence>
<feature type="compositionally biased region" description="Low complexity" evidence="4">
    <location>
        <begin position="136"/>
        <end position="147"/>
    </location>
</feature>
<dbReference type="InterPro" id="IPR011990">
    <property type="entry name" value="TPR-like_helical_dom_sf"/>
</dbReference>
<proteinExistence type="predicted"/>
<sequence length="726" mass="77038">QKQRDISHNEHPLIGPPVLEPTGRARAMPQFTPGTAISDLELQLLELTVPYDEEVPEVSVRPEVVSFRQGQFAAAVASVLDLAPSEALATAESVPDWFAALGPALGSIGDDSVLVMGAAALCEFVRQNVTGPCPPGGSSCSPASSSAQTEIDVHENRQKTENHPHGDRWAISQLSEDGEDVEGVVVGPQYLLLARYCLVGPPGSASPAAGRAHASWAWWAGRAALTQQRLLRGRSATLCVLCEELWSAAAAAAPAWPRALRVALALESAARHLAYSRVADARSGLDVADGLAGFGAELAGVLGTRTAHQTEAKAQLVVSVSRRGAWVRDRGAARVDDLLPPDVAAAGARPTQTPDGADDVLPGPRLVEGAGGRPPAAAAPRDLHSLEQALLLARAALLRKGSAGDAVRAGQLAAYAEAVVAQDLSQWVLATAARLQLARLELERPRTRIRGLASLEGVEEAGGAPRPPAAARLRCAFFGALPLRTPLRRELGEALVAAGAVASALPLFEGVELWDSVIVCYQLLGKRGAAEALVRRRLEVRPSDPRLWCALGDLSLDPGHYRRAWEASGGRSARAQRSLARLAAGAGRHAEAAGHWRAALALSPLHPEGWFSLGYACLKERDHAGARAAFTRAAQQQPDNGEAWNNLGAAHIALRAWRPAFAALTEALRHKRDSWQAWENYGAVAARAREWQAAAHALQEVLRLSDGARLDLEALEALVRRLERCA</sequence>
<dbReference type="PANTHER" id="PTHR16193:SF0">
    <property type="entry name" value="TETRATRICOPEPTIDE REPEAT PROTEIN 27"/>
    <property type="match status" value="1"/>
</dbReference>
<feature type="region of interest" description="Disordered" evidence="4">
    <location>
        <begin position="133"/>
        <end position="165"/>
    </location>
</feature>
<gene>
    <name evidence="5" type="ORF">g.209</name>
</gene>
<keyword evidence="2 3" id="KW-0802">TPR repeat</keyword>
<feature type="repeat" description="TPR" evidence="3">
    <location>
        <begin position="607"/>
        <end position="640"/>
    </location>
</feature>
<dbReference type="Gene3D" id="1.25.40.10">
    <property type="entry name" value="Tetratricopeptide repeat domain"/>
    <property type="match status" value="1"/>
</dbReference>
<reference evidence="5" key="1">
    <citation type="submission" date="2015-08" db="EMBL/GenBank/DDBJ databases">
        <authorList>
            <person name="Babu N.S."/>
            <person name="Beckwith C.J."/>
            <person name="Beseler K.G."/>
            <person name="Brison A."/>
            <person name="Carone J.V."/>
            <person name="Caskin T.P."/>
            <person name="Diamond M."/>
            <person name="Durham M.E."/>
            <person name="Foxe J.M."/>
            <person name="Go M."/>
            <person name="Henderson B.A."/>
            <person name="Jones I.B."/>
            <person name="McGettigan J.A."/>
            <person name="Micheletti S.J."/>
            <person name="Nasrallah M.E."/>
            <person name="Ortiz D."/>
            <person name="Piller C.R."/>
            <person name="Privatt S.R."/>
            <person name="Schneider S.L."/>
            <person name="Sharp S."/>
            <person name="Smith T.C."/>
            <person name="Stanton J.D."/>
            <person name="Ullery H.E."/>
            <person name="Wilson R.J."/>
            <person name="Serrano M.G."/>
            <person name="Buck G."/>
            <person name="Lee V."/>
            <person name="Wang Y."/>
            <person name="Carvalho R."/>
            <person name="Voegtly L."/>
            <person name="Shi R."/>
            <person name="Duckworth R."/>
            <person name="Johnson A."/>
            <person name="Loviza R."/>
            <person name="Walstead R."/>
            <person name="Shah Z."/>
            <person name="Kiflezghi M."/>
            <person name="Wade K."/>
            <person name="Ball S.L."/>
            <person name="Bradley K.W."/>
            <person name="Asai D.J."/>
            <person name="Bowman C.A."/>
            <person name="Russell D.A."/>
            <person name="Pope W.H."/>
            <person name="Jacobs-Sera D."/>
            <person name="Hendrix R.W."/>
            <person name="Hatfull G.F."/>
        </authorList>
    </citation>
    <scope>NUCLEOTIDE SEQUENCE</scope>
</reference>
<protein>
    <submittedName>
        <fullName evidence="5">Uncharacterized protein</fullName>
    </submittedName>
</protein>
<accession>A0A1D1ZXB2</accession>
<dbReference type="EMBL" id="GDKF01007053">
    <property type="protein sequence ID" value="JAT71569.1"/>
    <property type="molecule type" value="Transcribed_RNA"/>
</dbReference>
<evidence type="ECO:0000256" key="3">
    <source>
        <dbReference type="PROSITE-ProRule" id="PRU00339"/>
    </source>
</evidence>
<dbReference type="PROSITE" id="PS50005">
    <property type="entry name" value="TPR"/>
    <property type="match status" value="1"/>
</dbReference>
<dbReference type="PANTHER" id="PTHR16193">
    <property type="entry name" value="TETRATRICOPEPTIDE REPEAT PROTEIN 27"/>
    <property type="match status" value="1"/>
</dbReference>
<dbReference type="InterPro" id="IPR044244">
    <property type="entry name" value="TTC27/Emw1"/>
</dbReference>
<feature type="non-terminal residue" evidence="5">
    <location>
        <position position="726"/>
    </location>
</feature>
<name>A0A1D1ZXB2_AUXPR</name>
<dbReference type="Pfam" id="PF13432">
    <property type="entry name" value="TPR_16"/>
    <property type="match status" value="1"/>
</dbReference>
<feature type="compositionally biased region" description="Basic and acidic residues" evidence="4">
    <location>
        <begin position="151"/>
        <end position="165"/>
    </location>
</feature>
<evidence type="ECO:0000256" key="1">
    <source>
        <dbReference type="ARBA" id="ARBA00022737"/>
    </source>
</evidence>
<dbReference type="InterPro" id="IPR019734">
    <property type="entry name" value="TPR_rpt"/>
</dbReference>
<evidence type="ECO:0000256" key="2">
    <source>
        <dbReference type="ARBA" id="ARBA00022803"/>
    </source>
</evidence>
<feature type="region of interest" description="Disordered" evidence="4">
    <location>
        <begin position="1"/>
        <end position="24"/>
    </location>
</feature>
<feature type="compositionally biased region" description="Basic and acidic residues" evidence="4">
    <location>
        <begin position="1"/>
        <end position="11"/>
    </location>
</feature>
<dbReference type="SMART" id="SM00028">
    <property type="entry name" value="TPR"/>
    <property type="match status" value="5"/>
</dbReference>
<keyword evidence="1" id="KW-0677">Repeat</keyword>
<dbReference type="AlphaFoldDB" id="A0A1D1ZXB2"/>
<dbReference type="SUPFAM" id="SSF48452">
    <property type="entry name" value="TPR-like"/>
    <property type="match status" value="1"/>
</dbReference>
<organism evidence="5">
    <name type="scientific">Auxenochlorella protothecoides</name>
    <name type="common">Green microalga</name>
    <name type="synonym">Chlorella protothecoides</name>
    <dbReference type="NCBI Taxonomy" id="3075"/>
    <lineage>
        <taxon>Eukaryota</taxon>
        <taxon>Viridiplantae</taxon>
        <taxon>Chlorophyta</taxon>
        <taxon>core chlorophytes</taxon>
        <taxon>Trebouxiophyceae</taxon>
        <taxon>Chlorellales</taxon>
        <taxon>Chlorellaceae</taxon>
        <taxon>Auxenochlorella</taxon>
    </lineage>
</organism>
<evidence type="ECO:0000313" key="5">
    <source>
        <dbReference type="EMBL" id="JAT71569.1"/>
    </source>
</evidence>
<feature type="non-terminal residue" evidence="5">
    <location>
        <position position="1"/>
    </location>
</feature>
<feature type="region of interest" description="Disordered" evidence="4">
    <location>
        <begin position="345"/>
        <end position="378"/>
    </location>
</feature>